<reference evidence="3" key="1">
    <citation type="journal article" date="2020" name="Stud. Mycol.">
        <title>101 Dothideomycetes genomes: A test case for predicting lifestyles and emergence of pathogens.</title>
        <authorList>
            <person name="Haridas S."/>
            <person name="Albert R."/>
            <person name="Binder M."/>
            <person name="Bloem J."/>
            <person name="LaButti K."/>
            <person name="Salamov A."/>
            <person name="Andreopoulos B."/>
            <person name="Baker S."/>
            <person name="Barry K."/>
            <person name="Bills G."/>
            <person name="Bluhm B."/>
            <person name="Cannon C."/>
            <person name="Castanera R."/>
            <person name="Culley D."/>
            <person name="Daum C."/>
            <person name="Ezra D."/>
            <person name="Gonzalez J."/>
            <person name="Henrissat B."/>
            <person name="Kuo A."/>
            <person name="Liang C."/>
            <person name="Lipzen A."/>
            <person name="Lutzoni F."/>
            <person name="Magnuson J."/>
            <person name="Mondo S."/>
            <person name="Nolan M."/>
            <person name="Ohm R."/>
            <person name="Pangilinan J."/>
            <person name="Park H.-J."/>
            <person name="Ramirez L."/>
            <person name="Alfaro M."/>
            <person name="Sun H."/>
            <person name="Tritt A."/>
            <person name="Yoshinaga Y."/>
            <person name="Zwiers L.-H."/>
            <person name="Turgeon B."/>
            <person name="Goodwin S."/>
            <person name="Spatafora J."/>
            <person name="Crous P."/>
            <person name="Grigoriev I."/>
        </authorList>
    </citation>
    <scope>NUCLEOTIDE SEQUENCE [LARGE SCALE GENOMIC DNA]</scope>
    <source>
        <strain evidence="3">CECT 20119</strain>
    </source>
</reference>
<evidence type="ECO:0000313" key="3">
    <source>
        <dbReference type="Proteomes" id="UP000799538"/>
    </source>
</evidence>
<evidence type="ECO:0000313" key="2">
    <source>
        <dbReference type="EMBL" id="KAF2218531.1"/>
    </source>
</evidence>
<dbReference type="PANTHER" id="PTHR38117">
    <property type="entry name" value="NACHT AND WD40 DOMAIN PROTEIN"/>
    <property type="match status" value="1"/>
</dbReference>
<dbReference type="InterPro" id="IPR055481">
    <property type="entry name" value="DUF7053"/>
</dbReference>
<gene>
    <name evidence="2" type="ORF">BDZ85DRAFT_308641</name>
</gene>
<keyword evidence="3" id="KW-1185">Reference proteome</keyword>
<evidence type="ECO:0000259" key="1">
    <source>
        <dbReference type="Pfam" id="PF23155"/>
    </source>
</evidence>
<dbReference type="AlphaFoldDB" id="A0A6A6FYM4"/>
<dbReference type="PANTHER" id="PTHR38117:SF1">
    <property type="entry name" value="DUF3074 DOMAIN-CONTAINING PROTEIN"/>
    <property type="match status" value="1"/>
</dbReference>
<protein>
    <recommendedName>
        <fullName evidence="1">DUF7053 domain-containing protein</fullName>
    </recommendedName>
</protein>
<proteinExistence type="predicted"/>
<accession>A0A6A6FYM4</accession>
<sequence length="185" mass="20755">MEFVTSYLSQRSQFTKITPLPPALSRTAAVDLLHNHAEIIRLNPLIMDFKQIPKPERAPDDEAHYTWYEMTDKITYLPGLTRNVTYNGAFLDMPEGVKTHVYAPAGLEIRERWSVCDGSEIARKNDSGSAGRSDSESSIHGHSGLVLCEDIDMTCNILLAAFVKKQLHASHAVLTRRLMGDKQDK</sequence>
<dbReference type="OrthoDB" id="3246050at2759"/>
<name>A0A6A6FYM4_9PEZI</name>
<feature type="domain" description="DUF7053" evidence="1">
    <location>
        <begin position="10"/>
        <end position="180"/>
    </location>
</feature>
<dbReference type="Pfam" id="PF23155">
    <property type="entry name" value="DUF7053"/>
    <property type="match status" value="1"/>
</dbReference>
<dbReference type="EMBL" id="ML992539">
    <property type="protein sequence ID" value="KAF2218531.1"/>
    <property type="molecule type" value="Genomic_DNA"/>
</dbReference>
<dbReference type="Proteomes" id="UP000799538">
    <property type="component" value="Unassembled WGS sequence"/>
</dbReference>
<organism evidence="2 3">
    <name type="scientific">Elsinoe ampelina</name>
    <dbReference type="NCBI Taxonomy" id="302913"/>
    <lineage>
        <taxon>Eukaryota</taxon>
        <taxon>Fungi</taxon>
        <taxon>Dikarya</taxon>
        <taxon>Ascomycota</taxon>
        <taxon>Pezizomycotina</taxon>
        <taxon>Dothideomycetes</taxon>
        <taxon>Dothideomycetidae</taxon>
        <taxon>Myriangiales</taxon>
        <taxon>Elsinoaceae</taxon>
        <taxon>Elsinoe</taxon>
    </lineage>
</organism>